<dbReference type="EMBL" id="CAXKWB010000658">
    <property type="protein sequence ID" value="CAL4061623.1"/>
    <property type="molecule type" value="Genomic_DNA"/>
</dbReference>
<comment type="caution">
    <text evidence="3">The sequence shown here is derived from an EMBL/GenBank/DDBJ whole genome shotgun (WGS) entry which is preliminary data.</text>
</comment>
<keyword evidence="2" id="KW-0732">Signal</keyword>
<evidence type="ECO:0000256" key="1">
    <source>
        <dbReference type="SAM" id="MobiDB-lite"/>
    </source>
</evidence>
<dbReference type="PANTHER" id="PTHR24637">
    <property type="entry name" value="COLLAGEN"/>
    <property type="match status" value="1"/>
</dbReference>
<feature type="chain" id="PRO_5043405038" evidence="2">
    <location>
        <begin position="19"/>
        <end position="317"/>
    </location>
</feature>
<evidence type="ECO:0000256" key="2">
    <source>
        <dbReference type="SAM" id="SignalP"/>
    </source>
</evidence>
<feature type="region of interest" description="Disordered" evidence="1">
    <location>
        <begin position="212"/>
        <end position="317"/>
    </location>
</feature>
<feature type="compositionally biased region" description="Basic and acidic residues" evidence="1">
    <location>
        <begin position="259"/>
        <end position="271"/>
    </location>
</feature>
<dbReference type="AlphaFoldDB" id="A0AAV2PN26"/>
<proteinExistence type="predicted"/>
<sequence length="317" mass="34303">MMFILCTYLSWMYFGMHMMGMTGVTRVSGSILDINDYSLDSLFSDAFRMDHSDHRFDQIVQEEAMDTLMYLLQDKGNSTRHKRQVPRCDTCNPGQPCPWNCPFRPPLPPPRPQCPSCPPGRPGPPGYPGPPGRNNMSPGTQCRNLTNIVNVITQNKTEPGQPPLPPACSLDVNMLVRRAEYLIEELKILQKINARIRTLGGFLGQLKLKIKDEAGPKGPKGDTGPKGARGSIGLTGPRGRCTINDDGDPSAGPPGEPGPKGERGPPGDRWCRCNGNSGDTGAAGEPGIDIQGDKGARGEKGDRGVDSYLSSFQRTAG</sequence>
<name>A0AAV2PN26_MEGNR</name>
<dbReference type="Proteomes" id="UP001497623">
    <property type="component" value="Unassembled WGS sequence"/>
</dbReference>
<protein>
    <submittedName>
        <fullName evidence="3">Uncharacterized protein</fullName>
    </submittedName>
</protein>
<gene>
    <name evidence="3" type="ORF">MNOR_LOCUS2227</name>
</gene>
<feature type="signal peptide" evidence="2">
    <location>
        <begin position="1"/>
        <end position="18"/>
    </location>
</feature>
<accession>A0AAV2PN26</accession>
<reference evidence="3 4" key="1">
    <citation type="submission" date="2024-05" db="EMBL/GenBank/DDBJ databases">
        <authorList>
            <person name="Wallberg A."/>
        </authorList>
    </citation>
    <scope>NUCLEOTIDE SEQUENCE [LARGE SCALE GENOMIC DNA]</scope>
</reference>
<evidence type="ECO:0000313" key="3">
    <source>
        <dbReference type="EMBL" id="CAL4061623.1"/>
    </source>
</evidence>
<evidence type="ECO:0000313" key="4">
    <source>
        <dbReference type="Proteomes" id="UP001497623"/>
    </source>
</evidence>
<feature type="compositionally biased region" description="Polar residues" evidence="1">
    <location>
        <begin position="308"/>
        <end position="317"/>
    </location>
</feature>
<organism evidence="3 4">
    <name type="scientific">Meganyctiphanes norvegica</name>
    <name type="common">Northern krill</name>
    <name type="synonym">Thysanopoda norvegica</name>
    <dbReference type="NCBI Taxonomy" id="48144"/>
    <lineage>
        <taxon>Eukaryota</taxon>
        <taxon>Metazoa</taxon>
        <taxon>Ecdysozoa</taxon>
        <taxon>Arthropoda</taxon>
        <taxon>Crustacea</taxon>
        <taxon>Multicrustacea</taxon>
        <taxon>Malacostraca</taxon>
        <taxon>Eumalacostraca</taxon>
        <taxon>Eucarida</taxon>
        <taxon>Euphausiacea</taxon>
        <taxon>Euphausiidae</taxon>
        <taxon>Meganyctiphanes</taxon>
    </lineage>
</organism>
<feature type="compositionally biased region" description="Basic and acidic residues" evidence="1">
    <location>
        <begin position="291"/>
        <end position="305"/>
    </location>
</feature>
<dbReference type="PANTHER" id="PTHR24637:SF428">
    <property type="entry name" value="SCAVENGER RECEPTOR CLASS A MEMBER 3"/>
    <property type="match status" value="1"/>
</dbReference>
<keyword evidence="4" id="KW-1185">Reference proteome</keyword>